<organism evidence="1">
    <name type="scientific">Prasinoderma singulare</name>
    <dbReference type="NCBI Taxonomy" id="676789"/>
    <lineage>
        <taxon>Eukaryota</taxon>
        <taxon>Viridiplantae</taxon>
        <taxon>Prasinodermophyta</taxon>
        <taxon>Prasinodermophyceae</taxon>
        <taxon>Prasinodermales</taxon>
        <taxon>Prasinodermaceae</taxon>
        <taxon>Prasinoderma</taxon>
    </lineage>
</organism>
<accession>A0A7S3BU56</accession>
<dbReference type="AlphaFoldDB" id="A0A7S3BU56"/>
<dbReference type="EMBL" id="HBHY01015798">
    <property type="protein sequence ID" value="CAE0145145.1"/>
    <property type="molecule type" value="Transcribed_RNA"/>
</dbReference>
<reference evidence="1" key="1">
    <citation type="submission" date="2021-01" db="EMBL/GenBank/DDBJ databases">
        <authorList>
            <person name="Corre E."/>
            <person name="Pelletier E."/>
            <person name="Niang G."/>
            <person name="Scheremetjew M."/>
            <person name="Finn R."/>
            <person name="Kale V."/>
            <person name="Holt S."/>
            <person name="Cochrane G."/>
            <person name="Meng A."/>
            <person name="Brown T."/>
            <person name="Cohen L."/>
        </authorList>
    </citation>
    <scope>NUCLEOTIDE SEQUENCE</scope>
    <source>
        <strain evidence="1">RCC927</strain>
    </source>
</reference>
<sequence>MEYRALQRARARCLADAGTAAGCAAAQDAARLANFTRFLVKVPEHTWGLDCKHAPNDWHAWSNADLSAARESEPLFWAAEHGWRLQRAYIRYAIDALDAADPLLALVSEELAALAPAKEEPPPGQAPDGFVKLADPSASVTFAGGNESGAMIVAFSSNGLALGRFAAGGVEWAAESRPLLDFAYSTYTADDYSIVRTRYWFDPIQGSDPNGWMHKDYLKPNVSAGNPVHSTVRPTLEGVYAKYAASGYAQALLATARMPKDAVHFAGAPERLSILLEPQADGGDLQATLTWRRKTPTRLPEAAWLRVLGPPDASWTVEKMGSSVSPYQVLRNSSVMHAVGDAGATLQDKKSGALLSVGSLDAALLSVGAPDPFYATTKDGSPPATATHGSSFCLANNIWGTNYVMWQPYDAKDSDAAFRFTLRAVAAQA</sequence>
<gene>
    <name evidence="1" type="ORF">PSIN1315_LOCUS10210</name>
</gene>
<name>A0A7S3BU56_9VIRI</name>
<dbReference type="InterPro" id="IPR032482">
    <property type="entry name" value="DUF5054"/>
</dbReference>
<protein>
    <submittedName>
        <fullName evidence="1">Uncharacterized protein</fullName>
    </submittedName>
</protein>
<proteinExistence type="predicted"/>
<dbReference type="Pfam" id="PF16477">
    <property type="entry name" value="DUF5054"/>
    <property type="match status" value="1"/>
</dbReference>
<evidence type="ECO:0000313" key="1">
    <source>
        <dbReference type="EMBL" id="CAE0145145.1"/>
    </source>
</evidence>